<feature type="domain" description="PucR C-terminal helix-turn-helix" evidence="1">
    <location>
        <begin position="250"/>
        <end position="299"/>
    </location>
</feature>
<dbReference type="RefSeq" id="WP_032118011.1">
    <property type="nucleotide sequence ID" value="NZ_JACOOO010000052.1"/>
</dbReference>
<comment type="caution">
    <text evidence="2">The sequence shown here is derived from an EMBL/GenBank/DDBJ whole genome shotgun (WGS) entry which is preliminary data.</text>
</comment>
<dbReference type="PANTHER" id="PTHR33744:SF15">
    <property type="entry name" value="CARBOHYDRATE DIACID REGULATOR"/>
    <property type="match status" value="1"/>
</dbReference>
<protein>
    <submittedName>
        <fullName evidence="2">Helix-turn-helix domain-containing protein</fullName>
    </submittedName>
</protein>
<dbReference type="PANTHER" id="PTHR33744">
    <property type="entry name" value="CARBOHYDRATE DIACID REGULATOR"/>
    <property type="match status" value="1"/>
</dbReference>
<gene>
    <name evidence="2" type="ORF">H8S20_20030</name>
</gene>
<organism evidence="2 3">
    <name type="scientific">Clostridium hominis</name>
    <dbReference type="NCBI Taxonomy" id="2763036"/>
    <lineage>
        <taxon>Bacteria</taxon>
        <taxon>Bacillati</taxon>
        <taxon>Bacillota</taxon>
        <taxon>Clostridia</taxon>
        <taxon>Eubacteriales</taxon>
        <taxon>Clostridiaceae</taxon>
        <taxon>Clostridium</taxon>
    </lineage>
</organism>
<name>A0ABR7DI35_9CLOT</name>
<dbReference type="Pfam" id="PF13556">
    <property type="entry name" value="HTH_30"/>
    <property type="match status" value="1"/>
</dbReference>
<evidence type="ECO:0000313" key="2">
    <source>
        <dbReference type="EMBL" id="MBC5631112.1"/>
    </source>
</evidence>
<accession>A0ABR7DI35</accession>
<dbReference type="EMBL" id="JACOOO010000052">
    <property type="protein sequence ID" value="MBC5631112.1"/>
    <property type="molecule type" value="Genomic_DNA"/>
</dbReference>
<reference evidence="2 3" key="1">
    <citation type="submission" date="2020-08" db="EMBL/GenBank/DDBJ databases">
        <title>Genome public.</title>
        <authorList>
            <person name="Liu C."/>
            <person name="Sun Q."/>
        </authorList>
    </citation>
    <scope>NUCLEOTIDE SEQUENCE [LARGE SCALE GENOMIC DNA]</scope>
    <source>
        <strain evidence="2 3">NSJ-6</strain>
    </source>
</reference>
<dbReference type="Proteomes" id="UP000596929">
    <property type="component" value="Unassembled WGS sequence"/>
</dbReference>
<dbReference type="InterPro" id="IPR009057">
    <property type="entry name" value="Homeodomain-like_sf"/>
</dbReference>
<keyword evidence="3" id="KW-1185">Reference proteome</keyword>
<evidence type="ECO:0000313" key="3">
    <source>
        <dbReference type="Proteomes" id="UP000596929"/>
    </source>
</evidence>
<dbReference type="InterPro" id="IPR051448">
    <property type="entry name" value="CdaR-like_regulators"/>
</dbReference>
<proteinExistence type="predicted"/>
<evidence type="ECO:0000259" key="1">
    <source>
        <dbReference type="Pfam" id="PF13556"/>
    </source>
</evidence>
<dbReference type="SUPFAM" id="SSF46689">
    <property type="entry name" value="Homeodomain-like"/>
    <property type="match status" value="1"/>
</dbReference>
<dbReference type="InterPro" id="IPR042070">
    <property type="entry name" value="PucR_C-HTH_sf"/>
</dbReference>
<dbReference type="Gene3D" id="1.10.10.2840">
    <property type="entry name" value="PucR C-terminal helix-turn-helix domain"/>
    <property type="match status" value="1"/>
</dbReference>
<sequence length="316" mass="37155">MKYIEKLVDDIYKNSNIPFQLNVDGYGSYSTPLFDKTQNYLTKNFKFEYTKCCIKVNAAFSAILELLIFCIKDKLEEAFVHKRTVISSLLNGEEVEEEVLKSALPRIGEQFYLVGIYAENNIKNIYDYIKECYIDSEVEVIVYKGNIIIIGELEDAKEHMESIKETICNTFSGKYYISYSKVSDLSKLRKEYMDNLFKIELAKKYNFSQAIIDDKNLIFEGIVDSVSEEVKKDIFEKFNYGFLQLDNEMIKTIEVFFKCGLNLSEAAKELYIHRNTLIYRLDKIEKYTSYDIREFNNAVIFKIVFFLWKEKKSKKS</sequence>
<dbReference type="InterPro" id="IPR025736">
    <property type="entry name" value="PucR_C-HTH_dom"/>
</dbReference>